<proteinExistence type="predicted"/>
<evidence type="ECO:0000256" key="1">
    <source>
        <dbReference type="ARBA" id="ARBA00023002"/>
    </source>
</evidence>
<dbReference type="STRING" id="1229662.W3XPQ4"/>
<dbReference type="EMBL" id="KI912109">
    <property type="protein sequence ID" value="ETS87497.1"/>
    <property type="molecule type" value="Genomic_DNA"/>
</dbReference>
<dbReference type="GO" id="GO:0016491">
    <property type="term" value="F:oxidoreductase activity"/>
    <property type="evidence" value="ECO:0007669"/>
    <property type="project" value="UniProtKB-KW"/>
</dbReference>
<gene>
    <name evidence="2" type="ORF">PFICI_01325</name>
</gene>
<dbReference type="PANTHER" id="PTHR35870">
    <property type="entry name" value="PROTEIN, PUTATIVE (AFU_ORTHOLOGUE AFUA_5G03330)-RELATED"/>
    <property type="match status" value="1"/>
</dbReference>
<dbReference type="Proteomes" id="UP000030651">
    <property type="component" value="Unassembled WGS sequence"/>
</dbReference>
<dbReference type="InParanoid" id="W3XPQ4"/>
<dbReference type="InterPro" id="IPR025337">
    <property type="entry name" value="Questin_oxidase-like"/>
</dbReference>
<dbReference type="OrthoDB" id="10265971at2759"/>
<sequence>MASFLSYIPVVNLFVGGNATQWIDIPPVETHNVETDPEKRPRTLKHLLRANHVNHSIIYHDLQYDNHMPHVLSSAYLLGANDKQLHKIYDVAAGELEAWKPSPQEITMVDWRDFLGDRRYQRAYVDFFEDALAMRHNYEWKRVVEEFMFEGDEPLVNGLIGGLGHPLIHLGYAFEMDNQVVAMEALGLAATEYNFLHKYLDDPAYTKASSFKSTSPLELFHRIANDSRFDGIFKEPTLGNLDVLFEKHEDLVLEYWNAWSLEDPVKQFQDSQEAAVAFLVASVAPGTHSYNFFICHVLTTSHAVRILLPIIPKKFHINLVREWWLLAIAVYVSELRPKIDRDWVPGDLGGKGWSHVVDRALNGPHSTDAHFVKAVRAMKEAARTWGDVHDRYLASAVRFVDDFQGWTF</sequence>
<dbReference type="HOGENOM" id="CLU_036627_0_0_1"/>
<dbReference type="OMA" id="NHWNAWK"/>
<evidence type="ECO:0000313" key="3">
    <source>
        <dbReference type="Proteomes" id="UP000030651"/>
    </source>
</evidence>
<dbReference type="AlphaFoldDB" id="W3XPQ4"/>
<protein>
    <recommendedName>
        <fullName evidence="4">MGS207 protein</fullName>
    </recommendedName>
</protein>
<dbReference type="GeneID" id="19266338"/>
<reference evidence="3" key="1">
    <citation type="journal article" date="2015" name="BMC Genomics">
        <title>Genomic and transcriptomic analysis of the endophytic fungus Pestalotiopsis fici reveals its lifestyle and high potential for synthesis of natural products.</title>
        <authorList>
            <person name="Wang X."/>
            <person name="Zhang X."/>
            <person name="Liu L."/>
            <person name="Xiang M."/>
            <person name="Wang W."/>
            <person name="Sun X."/>
            <person name="Che Y."/>
            <person name="Guo L."/>
            <person name="Liu G."/>
            <person name="Guo L."/>
            <person name="Wang C."/>
            <person name="Yin W.B."/>
            <person name="Stadler M."/>
            <person name="Zhang X."/>
            <person name="Liu X."/>
        </authorList>
    </citation>
    <scope>NUCLEOTIDE SEQUENCE [LARGE SCALE GENOMIC DNA]</scope>
    <source>
        <strain evidence="3">W106-1 / CGMCC3.15140</strain>
    </source>
</reference>
<organism evidence="2 3">
    <name type="scientific">Pestalotiopsis fici (strain W106-1 / CGMCC3.15140)</name>
    <dbReference type="NCBI Taxonomy" id="1229662"/>
    <lineage>
        <taxon>Eukaryota</taxon>
        <taxon>Fungi</taxon>
        <taxon>Dikarya</taxon>
        <taxon>Ascomycota</taxon>
        <taxon>Pezizomycotina</taxon>
        <taxon>Sordariomycetes</taxon>
        <taxon>Xylariomycetidae</taxon>
        <taxon>Amphisphaeriales</taxon>
        <taxon>Sporocadaceae</taxon>
        <taxon>Pestalotiopsis</taxon>
    </lineage>
</organism>
<name>W3XPQ4_PESFW</name>
<dbReference type="PANTHER" id="PTHR35870:SF6">
    <property type="entry name" value="MGS207 PROTEIN"/>
    <property type="match status" value="1"/>
</dbReference>
<accession>W3XPQ4</accession>
<dbReference type="RefSeq" id="XP_007828097.1">
    <property type="nucleotide sequence ID" value="XM_007829906.1"/>
</dbReference>
<dbReference type="eggNOG" id="ENOG502QVA4">
    <property type="taxonomic scope" value="Eukaryota"/>
</dbReference>
<keyword evidence="3" id="KW-1185">Reference proteome</keyword>
<dbReference type="Pfam" id="PF14027">
    <property type="entry name" value="Questin_oxidase"/>
    <property type="match status" value="1"/>
</dbReference>
<keyword evidence="1" id="KW-0560">Oxidoreductase</keyword>
<evidence type="ECO:0008006" key="4">
    <source>
        <dbReference type="Google" id="ProtNLM"/>
    </source>
</evidence>
<evidence type="ECO:0000313" key="2">
    <source>
        <dbReference type="EMBL" id="ETS87497.1"/>
    </source>
</evidence>
<dbReference type="KEGG" id="pfy:PFICI_01325"/>